<protein>
    <submittedName>
        <fullName evidence="2">Uncharacterized protein</fullName>
    </submittedName>
</protein>
<proteinExistence type="predicted"/>
<name>A0ABV5N814_9ACTN</name>
<dbReference type="InterPro" id="IPR038332">
    <property type="entry name" value="PPE_sf"/>
</dbReference>
<sequence length="573" mass="58227">MSGDQDGRQPHRHEAEHQEAAQQNGSLDAFMGMTRVVNPWGPDKGFHFGRTSFENHDLNQMIDIVESAGPELLEAAGNALVDARDAINEAADELSVNLGAVDWEGEAHDAFYTWGMDLVATALALADYADVVGTQVMAAGSGLASVRKSMPPRDTRADPKKVDDIPEAQRVDSNDEYTAAVEAEKHRQEAINQMYRLASFYTVSNGVMQTAEEPVFPKMPSVGVPQPAVVVEDPGAPIGAHPGQRSLPTVRGSGMYQDLADSPAGRPGAEGLSSSRNSPDDPVRSPERHIGTEIDSIGTLPPQEAMKPTPVTPPPTTGPNVTSVGPPPPVASVASPPVSRNPAGRTSGFGGGAAPRTPASAQGRVGGTPVGNPAGRPGTGPMAPVGRAATPGQTAGRATGPMGRGVIGGVPRPVGPVAGQASGVPRGPVTGTGVTNPVRTGAGRCGVGRNADGVVGGRPVTGATAGPNGSRVPRGTVVGGQGAPTSRGTGERPGQRGVIGAAQSPTGLGQMPRHPLGSSNGVVGTPTGRAPAAGNSAQTPGTGDATRGPRGDEPSREARTRRDERRDGASSTD</sequence>
<dbReference type="EMBL" id="JBHMCY010000066">
    <property type="protein sequence ID" value="MFB9466352.1"/>
    <property type="molecule type" value="Genomic_DNA"/>
</dbReference>
<accession>A0ABV5N814</accession>
<feature type="compositionally biased region" description="Basic and acidic residues" evidence="1">
    <location>
        <begin position="1"/>
        <end position="19"/>
    </location>
</feature>
<dbReference type="RefSeq" id="WP_381349270.1">
    <property type="nucleotide sequence ID" value="NZ_JBHMCY010000066.1"/>
</dbReference>
<dbReference type="Gene3D" id="1.20.1260.20">
    <property type="entry name" value="PPE superfamily"/>
    <property type="match status" value="1"/>
</dbReference>
<evidence type="ECO:0000313" key="2">
    <source>
        <dbReference type="EMBL" id="MFB9466352.1"/>
    </source>
</evidence>
<reference evidence="2 3" key="1">
    <citation type="submission" date="2024-09" db="EMBL/GenBank/DDBJ databases">
        <authorList>
            <person name="Sun Q."/>
            <person name="Mori K."/>
        </authorList>
    </citation>
    <scope>NUCLEOTIDE SEQUENCE [LARGE SCALE GENOMIC DNA]</scope>
    <source>
        <strain evidence="2 3">JCM 6917</strain>
    </source>
</reference>
<feature type="compositionally biased region" description="Low complexity" evidence="1">
    <location>
        <begin position="409"/>
        <end position="441"/>
    </location>
</feature>
<keyword evidence="3" id="KW-1185">Reference proteome</keyword>
<dbReference type="Proteomes" id="UP001589709">
    <property type="component" value="Unassembled WGS sequence"/>
</dbReference>
<evidence type="ECO:0000256" key="1">
    <source>
        <dbReference type="SAM" id="MobiDB-lite"/>
    </source>
</evidence>
<feature type="compositionally biased region" description="Basic and acidic residues" evidence="1">
    <location>
        <begin position="278"/>
        <end position="292"/>
    </location>
</feature>
<comment type="caution">
    <text evidence="2">The sequence shown here is derived from an EMBL/GenBank/DDBJ whole genome shotgun (WGS) entry which is preliminary data.</text>
</comment>
<feature type="region of interest" description="Disordered" evidence="1">
    <location>
        <begin position="233"/>
        <end position="573"/>
    </location>
</feature>
<feature type="compositionally biased region" description="Basic and acidic residues" evidence="1">
    <location>
        <begin position="547"/>
        <end position="573"/>
    </location>
</feature>
<evidence type="ECO:0000313" key="3">
    <source>
        <dbReference type="Proteomes" id="UP001589709"/>
    </source>
</evidence>
<organism evidence="2 3">
    <name type="scientific">Streptomyces cinereospinus</name>
    <dbReference type="NCBI Taxonomy" id="285561"/>
    <lineage>
        <taxon>Bacteria</taxon>
        <taxon>Bacillati</taxon>
        <taxon>Actinomycetota</taxon>
        <taxon>Actinomycetes</taxon>
        <taxon>Kitasatosporales</taxon>
        <taxon>Streptomycetaceae</taxon>
        <taxon>Streptomyces</taxon>
    </lineage>
</organism>
<gene>
    <name evidence="2" type="ORF">ACFF45_27480</name>
</gene>
<feature type="region of interest" description="Disordered" evidence="1">
    <location>
        <begin position="1"/>
        <end position="25"/>
    </location>
</feature>